<name>A0A9P9WEH7_9PEZI</name>
<sequence length="265" mass="29509">MSKEVIFRDINPQQKQQLIDRHRQLNRRITRDSLGSFISSALAIFMPWSLLSVGMNLTNLIRHVHQIRDLQKELASAGIKVQKRVIVQWLIEGAVVKLSMTFLLFGHDDLVLATGFMDDRIAKAGDWIANHSSIIFEAPPPSTQDAILEEEVHRMSHAIIEEASDLASQPTENTQEILGVSSAQQLHEQRISSGWEAPVEQVVQQVVLVGAVQAATEKASDKILEHPVDRTVDSITGRIDAINSVKELPEDNPPALPPRPIPNKI</sequence>
<dbReference type="AlphaFoldDB" id="A0A9P9WEH7"/>
<gene>
    <name evidence="2" type="ORF">JX265_010422</name>
</gene>
<reference evidence="2" key="1">
    <citation type="submission" date="2021-03" db="EMBL/GenBank/DDBJ databases">
        <title>Revisited historic fungal species revealed as producer of novel bioactive compounds through whole genome sequencing and comparative genomics.</title>
        <authorList>
            <person name="Vignolle G.A."/>
            <person name="Hochenegger N."/>
            <person name="Mach R.L."/>
            <person name="Mach-Aigner A.R."/>
            <person name="Javad Rahimi M."/>
            <person name="Salim K.A."/>
            <person name="Chan C.M."/>
            <person name="Lim L.B.L."/>
            <person name="Cai F."/>
            <person name="Druzhinina I.S."/>
            <person name="U'Ren J.M."/>
            <person name="Derntl C."/>
        </authorList>
    </citation>
    <scope>NUCLEOTIDE SEQUENCE</scope>
    <source>
        <strain evidence="2">TUCIM 5799</strain>
    </source>
</reference>
<keyword evidence="3" id="KW-1185">Reference proteome</keyword>
<dbReference type="Proteomes" id="UP000829685">
    <property type="component" value="Unassembled WGS sequence"/>
</dbReference>
<dbReference type="EMBL" id="JAFIMR010000034">
    <property type="protein sequence ID" value="KAI1859419.1"/>
    <property type="molecule type" value="Genomic_DNA"/>
</dbReference>
<comment type="caution">
    <text evidence="2">The sequence shown here is derived from an EMBL/GenBank/DDBJ whole genome shotgun (WGS) entry which is preliminary data.</text>
</comment>
<protein>
    <submittedName>
        <fullName evidence="2">Uncharacterized protein</fullName>
    </submittedName>
</protein>
<evidence type="ECO:0000313" key="3">
    <source>
        <dbReference type="Proteomes" id="UP000829685"/>
    </source>
</evidence>
<keyword evidence="1" id="KW-0812">Transmembrane</keyword>
<keyword evidence="1" id="KW-1133">Transmembrane helix</keyword>
<proteinExistence type="predicted"/>
<feature type="transmembrane region" description="Helical" evidence="1">
    <location>
        <begin position="33"/>
        <end position="51"/>
    </location>
</feature>
<keyword evidence="1" id="KW-0472">Membrane</keyword>
<accession>A0A9P9WEH7</accession>
<evidence type="ECO:0000313" key="2">
    <source>
        <dbReference type="EMBL" id="KAI1859419.1"/>
    </source>
</evidence>
<organism evidence="2 3">
    <name type="scientific">Neoarthrinium moseri</name>
    <dbReference type="NCBI Taxonomy" id="1658444"/>
    <lineage>
        <taxon>Eukaryota</taxon>
        <taxon>Fungi</taxon>
        <taxon>Dikarya</taxon>
        <taxon>Ascomycota</taxon>
        <taxon>Pezizomycotina</taxon>
        <taxon>Sordariomycetes</taxon>
        <taxon>Xylariomycetidae</taxon>
        <taxon>Amphisphaeriales</taxon>
        <taxon>Apiosporaceae</taxon>
        <taxon>Neoarthrinium</taxon>
    </lineage>
</organism>
<evidence type="ECO:0000256" key="1">
    <source>
        <dbReference type="SAM" id="Phobius"/>
    </source>
</evidence>